<feature type="transmembrane region" description="Helical" evidence="10">
    <location>
        <begin position="96"/>
        <end position="117"/>
    </location>
</feature>
<evidence type="ECO:0000256" key="9">
    <source>
        <dbReference type="ARBA" id="ARBA00023136"/>
    </source>
</evidence>
<dbReference type="Pfam" id="PF02386">
    <property type="entry name" value="TrkH"/>
    <property type="match status" value="1"/>
</dbReference>
<dbReference type="PANTHER" id="PTHR31064:SF30">
    <property type="entry name" value="HIGH-AFFINITY POTASSIUM TRANSPORT PROTEIN-RELATED"/>
    <property type="match status" value="1"/>
</dbReference>
<feature type="transmembrane region" description="Helical" evidence="10">
    <location>
        <begin position="621"/>
        <end position="649"/>
    </location>
</feature>
<feature type="compositionally biased region" description="Basic and acidic residues" evidence="11">
    <location>
        <begin position="193"/>
        <end position="238"/>
    </location>
</feature>
<feature type="compositionally biased region" description="Polar residues" evidence="11">
    <location>
        <begin position="334"/>
        <end position="349"/>
    </location>
</feature>
<keyword evidence="13" id="KW-1185">Reference proteome</keyword>
<protein>
    <recommendedName>
        <fullName evidence="10">Potassium transport protein</fullName>
    </recommendedName>
</protein>
<accession>G7DW42</accession>
<keyword evidence="6 10" id="KW-0630">Potassium</keyword>
<feature type="compositionally biased region" description="Polar residues" evidence="11">
    <location>
        <begin position="357"/>
        <end position="370"/>
    </location>
</feature>
<dbReference type="OMA" id="FQRAYPM"/>
<evidence type="ECO:0000256" key="4">
    <source>
        <dbReference type="ARBA" id="ARBA00022538"/>
    </source>
</evidence>
<feature type="transmembrane region" description="Helical" evidence="10">
    <location>
        <begin position="69"/>
        <end position="90"/>
    </location>
</feature>
<dbReference type="GO" id="GO:1990573">
    <property type="term" value="P:potassium ion import across plasma membrane"/>
    <property type="evidence" value="ECO:0007669"/>
    <property type="project" value="TreeGrafter"/>
</dbReference>
<feature type="transmembrane region" description="Helical" evidence="10">
    <location>
        <begin position="683"/>
        <end position="703"/>
    </location>
</feature>
<keyword evidence="8 10" id="KW-0406">Ion transport</keyword>
<dbReference type="STRING" id="764103.G7DW42"/>
<evidence type="ECO:0000256" key="11">
    <source>
        <dbReference type="SAM" id="MobiDB-lite"/>
    </source>
</evidence>
<evidence type="ECO:0000256" key="5">
    <source>
        <dbReference type="ARBA" id="ARBA00022692"/>
    </source>
</evidence>
<dbReference type="EMBL" id="BABT02000047">
    <property type="protein sequence ID" value="GAA94848.1"/>
    <property type="molecule type" value="Genomic_DNA"/>
</dbReference>
<evidence type="ECO:0000256" key="10">
    <source>
        <dbReference type="PIRNR" id="PIRNR002450"/>
    </source>
</evidence>
<evidence type="ECO:0000256" key="6">
    <source>
        <dbReference type="ARBA" id="ARBA00022958"/>
    </source>
</evidence>
<evidence type="ECO:0000256" key="3">
    <source>
        <dbReference type="ARBA" id="ARBA00022448"/>
    </source>
</evidence>
<name>G7DW42_MIXOS</name>
<feature type="transmembrane region" description="Helical" evidence="10">
    <location>
        <begin position="551"/>
        <end position="570"/>
    </location>
</feature>
<feature type="transmembrane region" description="Helical" evidence="10">
    <location>
        <begin position="839"/>
        <end position="858"/>
    </location>
</feature>
<feature type="region of interest" description="Disordered" evidence="11">
    <location>
        <begin position="931"/>
        <end position="1019"/>
    </location>
</feature>
<reference evidence="12 13" key="2">
    <citation type="journal article" date="2012" name="Open Biol.">
        <title>Characteristics of nucleosomes and linker DNA regions on the genome of the basidiomycete Mixia osmundae revealed by mono- and dinucleosome mapping.</title>
        <authorList>
            <person name="Nishida H."/>
            <person name="Kondo S."/>
            <person name="Matsumoto T."/>
            <person name="Suzuki Y."/>
            <person name="Yoshikawa H."/>
            <person name="Taylor T.D."/>
            <person name="Sugiyama J."/>
        </authorList>
    </citation>
    <scope>NUCLEOTIDE SEQUENCE [LARGE SCALE GENOMIC DNA]</scope>
    <source>
        <strain evidence="13">CBS 9802 / IAM 14324 / JCM 22182 / KY 12970</strain>
    </source>
</reference>
<dbReference type="PIRSF" id="PIRSF002450">
    <property type="entry name" value="K+_transpter_TRK"/>
    <property type="match status" value="1"/>
</dbReference>
<dbReference type="InterPro" id="IPR015958">
    <property type="entry name" value="Trk1_fungi"/>
</dbReference>
<sequence>MSKLASRATQTISSAWSDAKEPGASWMEAAASHLNFYRVHFVFFVLNPLMWSLIMYASNGPNHIRYIDCLFNCVSATCVCGLNSSLLGVMTGWQQVILFIQMIEGSIVTVSIVTIMIRRHFFRKAFKELIKLDEKSCRRVEDVEQAQKRRQGTFLHRVLHPGHHPSPEEPIMMDKPLRASPSSSLSPPGDSETLEKSPSTDRARAKKTHDDIVEKLRLREQERMQQAQADKERREQEKRKKKKTGPVTVGMIKRTDEPPKVNMMSVGGWLSDHPTAEGPAGEIQDAQALARETSQTGNGHVPSQPVTADNSANISRAASPALNSADFGSRDRSGQASPFDPSSPSSGANKQRRRNSDPATASRTPNLEVPRTNTIAHFAESPHPPHHTLNFAEPSQEAYGRRQSVYEPEQTIRQRHPTAASHNLNLERTMTRRSLARHETMPRSVTRQATMTQGFGGFPNPLAEGVRVLRRAADQAIRKTMTMPQTYSRTGTVQSAHSTGAISAATTNRNYLSFDPQVRRNSHFVKLTAAQEEELGGVEYRALSVLLKIVIGYYLGVHLIACLILAPYLTYGAPQYASNFTQTGGYTSPVWYIFFNVWSAFSNTGMSLLDSSLTLFQDAYLLLIVTIFLILAGNTAFPVFLRLTIWILAKCSPRQSRYRETLDFILDHPRRCYIYLFPTYQTIYLAVVVLLLTCIDWLSFLVLDIGNDYLGAIPLHTRVIDGLLQSAAVRAAGFQVVNLAATAPAVQLLYVIMMYVAVYPIALSIRATNVYEDKALGIYDDDDDESEVDAEFEQKKDTKGYLAYHARRQLAFDLWYVVLAAWLICIIEKHNIQNVDLPWFSIFSIIFEIVSAYGTVGLSLGSPVLGTSLSGSFSQLSKIIICMVIIRGRHRGLPIAIDRSIMLPNALDMQAKSDAEGASLHRTKSWRRASLVPELTSDSRTRQDSMPGEHVYPPTFSDQGGIVEDEKTQRQRQQSVPATGISFANPHAARDARTLQNGKDQSSSESSGSGLSVEEKASL</sequence>
<dbReference type="GO" id="GO:0140107">
    <property type="term" value="F:high-affinity potassium ion transmembrane transporter activity"/>
    <property type="evidence" value="ECO:0007669"/>
    <property type="project" value="TreeGrafter"/>
</dbReference>
<dbReference type="NCBIfam" id="TIGR00934">
    <property type="entry name" value="2a38euk"/>
    <property type="match status" value="1"/>
</dbReference>
<dbReference type="OrthoDB" id="9999863at2759"/>
<dbReference type="GO" id="GO:0005886">
    <property type="term" value="C:plasma membrane"/>
    <property type="evidence" value="ECO:0007669"/>
    <property type="project" value="InterPro"/>
</dbReference>
<gene>
    <name evidence="12" type="primary">Mo01502</name>
    <name evidence="12" type="ORF">E5Q_01502</name>
</gene>
<feature type="transmembrane region" description="Helical" evidence="10">
    <location>
        <begin position="748"/>
        <end position="767"/>
    </location>
</feature>
<dbReference type="PANTHER" id="PTHR31064">
    <property type="entry name" value="POTASSIUM TRANSPORT PROTEIN DDB_G0292412-RELATED"/>
    <property type="match status" value="1"/>
</dbReference>
<reference evidence="12 13" key="1">
    <citation type="journal article" date="2011" name="J. Gen. Appl. Microbiol.">
        <title>Draft genome sequencing of the enigmatic basidiomycete Mixia osmundae.</title>
        <authorList>
            <person name="Nishida H."/>
            <person name="Nagatsuka Y."/>
            <person name="Sugiyama J."/>
        </authorList>
    </citation>
    <scope>NUCLEOTIDE SEQUENCE [LARGE SCALE GENOMIC DNA]</scope>
    <source>
        <strain evidence="13">CBS 9802 / IAM 14324 / JCM 22182 / KY 12970</strain>
    </source>
</reference>
<dbReference type="FunCoup" id="G7DW42">
    <property type="interactions" value="38"/>
</dbReference>
<dbReference type="InParanoid" id="G7DW42"/>
<dbReference type="eggNOG" id="KOG1341">
    <property type="taxonomic scope" value="Eukaryota"/>
</dbReference>
<keyword evidence="3 10" id="KW-0813">Transport</keyword>
<comment type="subcellular location">
    <subcellularLocation>
        <location evidence="1">Membrane</location>
        <topology evidence="1">Multi-pass membrane protein</topology>
    </subcellularLocation>
</comment>
<feature type="region of interest" description="Disordered" evidence="11">
    <location>
        <begin position="152"/>
        <end position="280"/>
    </location>
</feature>
<evidence type="ECO:0000256" key="7">
    <source>
        <dbReference type="ARBA" id="ARBA00022989"/>
    </source>
</evidence>
<keyword evidence="5 10" id="KW-0812">Transmembrane</keyword>
<comment type="similarity">
    <text evidence="2 10">Belongs to the TrkH potassium transport family.</text>
</comment>
<evidence type="ECO:0000313" key="12">
    <source>
        <dbReference type="EMBL" id="GAA94848.1"/>
    </source>
</evidence>
<proteinExistence type="inferred from homology"/>
<dbReference type="InterPro" id="IPR004773">
    <property type="entry name" value="K/Na_transp_Trk1/HKT1"/>
</dbReference>
<feature type="region of interest" description="Disordered" evidence="11">
    <location>
        <begin position="322"/>
        <end position="370"/>
    </location>
</feature>
<organism evidence="12 13">
    <name type="scientific">Mixia osmundae (strain CBS 9802 / IAM 14324 / JCM 22182 / KY 12970)</name>
    <dbReference type="NCBI Taxonomy" id="764103"/>
    <lineage>
        <taxon>Eukaryota</taxon>
        <taxon>Fungi</taxon>
        <taxon>Dikarya</taxon>
        <taxon>Basidiomycota</taxon>
        <taxon>Pucciniomycotina</taxon>
        <taxon>Mixiomycetes</taxon>
        <taxon>Mixiales</taxon>
        <taxon>Mixiaceae</taxon>
        <taxon>Mixia</taxon>
    </lineage>
</organism>
<evidence type="ECO:0000256" key="2">
    <source>
        <dbReference type="ARBA" id="ARBA00009137"/>
    </source>
</evidence>
<feature type="transmembrane region" description="Helical" evidence="10">
    <location>
        <begin position="36"/>
        <end position="57"/>
    </location>
</feature>
<keyword evidence="7 10" id="KW-1133">Transmembrane helix</keyword>
<dbReference type="AlphaFoldDB" id="G7DW42"/>
<feature type="transmembrane region" description="Helical" evidence="10">
    <location>
        <begin position="590"/>
        <end position="609"/>
    </location>
</feature>
<dbReference type="GO" id="GO:0030007">
    <property type="term" value="P:intracellular potassium ion homeostasis"/>
    <property type="evidence" value="ECO:0007669"/>
    <property type="project" value="UniProtKB-UniRule"/>
</dbReference>
<dbReference type="RefSeq" id="XP_014565027.1">
    <property type="nucleotide sequence ID" value="XM_014709541.1"/>
</dbReference>
<evidence type="ECO:0000256" key="8">
    <source>
        <dbReference type="ARBA" id="ARBA00023065"/>
    </source>
</evidence>
<evidence type="ECO:0000256" key="1">
    <source>
        <dbReference type="ARBA" id="ARBA00004141"/>
    </source>
</evidence>
<dbReference type="Proteomes" id="UP000009131">
    <property type="component" value="Unassembled WGS sequence"/>
</dbReference>
<keyword evidence="9 10" id="KW-0472">Membrane</keyword>
<evidence type="ECO:0000313" key="13">
    <source>
        <dbReference type="Proteomes" id="UP000009131"/>
    </source>
</evidence>
<feature type="compositionally biased region" description="Low complexity" evidence="11">
    <location>
        <begin position="1003"/>
        <end position="1012"/>
    </location>
</feature>
<comment type="caution">
    <text evidence="12">The sequence shown here is derived from an EMBL/GenBank/DDBJ whole genome shotgun (WGS) entry which is preliminary data.</text>
</comment>
<dbReference type="InterPro" id="IPR003445">
    <property type="entry name" value="Cat_transpt"/>
</dbReference>
<dbReference type="InterPro" id="IPR051143">
    <property type="entry name" value="TrkH_K-transport"/>
</dbReference>
<keyword evidence="4 10" id="KW-0633">Potassium transport</keyword>
<dbReference type="HOGENOM" id="CLU_005947_3_1_1"/>